<dbReference type="PANTHER" id="PTHR12979:SF5">
    <property type="entry name" value="CCR4-NOT TRANSCRIPTION COMPLEX SUBUNIT 10"/>
    <property type="match status" value="1"/>
</dbReference>
<dbReference type="KEGG" id="xla:121394604"/>
<keyword evidence="1" id="KW-0963">Cytoplasm</keyword>
<dbReference type="KEGG" id="xla:121394632"/>
<keyword evidence="1" id="KW-0539">Nucleus</keyword>
<evidence type="ECO:0000313" key="5">
    <source>
        <dbReference type="RefSeq" id="XP_041422019.1"/>
    </source>
</evidence>
<evidence type="ECO:0000256" key="2">
    <source>
        <dbReference type="SAM" id="MobiDB-lite"/>
    </source>
</evidence>
<name>A0A8J1KXD1_XENLA</name>
<gene>
    <name evidence="4" type="primary">LOC121394604</name>
    <name evidence="5" type="synonym">LOC121394632</name>
</gene>
<keyword evidence="1" id="KW-0804">Transcription</keyword>
<dbReference type="PANTHER" id="PTHR12979">
    <property type="entry name" value="CCR4-NOT TRANSCRIPTION COMPLEX SUBUNIT 10"/>
    <property type="match status" value="1"/>
</dbReference>
<dbReference type="AlphaFoldDB" id="A0A8J1KXD1"/>
<dbReference type="GeneID" id="121394604"/>
<dbReference type="GO" id="GO:0017148">
    <property type="term" value="P:negative regulation of translation"/>
    <property type="evidence" value="ECO:0007669"/>
    <property type="project" value="TreeGrafter"/>
</dbReference>
<dbReference type="RefSeq" id="XP_041422019.1">
    <property type="nucleotide sequence ID" value="XM_041566085.1"/>
</dbReference>
<dbReference type="GO" id="GO:0006402">
    <property type="term" value="P:mRNA catabolic process"/>
    <property type="evidence" value="ECO:0007669"/>
    <property type="project" value="TreeGrafter"/>
</dbReference>
<proteinExistence type="inferred from homology"/>
<dbReference type="GO" id="GO:0030014">
    <property type="term" value="C:CCR4-NOT complex"/>
    <property type="evidence" value="ECO:0007669"/>
    <property type="project" value="UniProtKB-UniRule"/>
</dbReference>
<reference evidence="4 5" key="1">
    <citation type="submission" date="2025-04" db="UniProtKB">
        <authorList>
            <consortium name="RefSeq"/>
        </authorList>
    </citation>
    <scope>IDENTIFICATION</scope>
    <source>
        <strain evidence="4 5">J_2021</strain>
        <tissue evidence="4 5">Erythrocytes</tissue>
    </source>
</reference>
<feature type="region of interest" description="Disordered" evidence="2">
    <location>
        <begin position="51"/>
        <end position="76"/>
    </location>
</feature>
<evidence type="ECO:0000313" key="3">
    <source>
        <dbReference type="Proteomes" id="UP000186698"/>
    </source>
</evidence>
<dbReference type="RefSeq" id="XP_041421961.1">
    <property type="nucleotide sequence ID" value="XM_041566027.1"/>
</dbReference>
<organism evidence="3 4">
    <name type="scientific">Xenopus laevis</name>
    <name type="common">African clawed frog</name>
    <dbReference type="NCBI Taxonomy" id="8355"/>
    <lineage>
        <taxon>Eukaryota</taxon>
        <taxon>Metazoa</taxon>
        <taxon>Chordata</taxon>
        <taxon>Craniata</taxon>
        <taxon>Vertebrata</taxon>
        <taxon>Euteleostomi</taxon>
        <taxon>Amphibia</taxon>
        <taxon>Batrachia</taxon>
        <taxon>Anura</taxon>
        <taxon>Pipoidea</taxon>
        <taxon>Pipidae</taxon>
        <taxon>Xenopodinae</taxon>
        <taxon>Xenopus</taxon>
        <taxon>Xenopus</taxon>
    </lineage>
</organism>
<dbReference type="InterPro" id="IPR039740">
    <property type="entry name" value="CNOT10"/>
</dbReference>
<dbReference type="Proteomes" id="UP000186698">
    <property type="component" value="Chromosome 6L"/>
</dbReference>
<protein>
    <recommendedName>
        <fullName evidence="1">CCR4-NOT transcription complex subunit 10</fullName>
    </recommendedName>
</protein>
<keyword evidence="1" id="KW-0943">RNA-mediated gene silencing</keyword>
<comment type="subcellular location">
    <subcellularLocation>
        <location evidence="1">Cytoplasm</location>
    </subcellularLocation>
    <subcellularLocation>
        <location evidence="1">Nucleus</location>
    </subcellularLocation>
</comment>
<evidence type="ECO:0000256" key="1">
    <source>
        <dbReference type="RuleBase" id="RU367083"/>
    </source>
</evidence>
<dbReference type="GO" id="GO:0005634">
    <property type="term" value="C:nucleus"/>
    <property type="evidence" value="ECO:0007669"/>
    <property type="project" value="UniProtKB-SubCell"/>
</dbReference>
<dbReference type="OrthoDB" id="25157at2759"/>
<evidence type="ECO:0000313" key="4">
    <source>
        <dbReference type="RefSeq" id="XP_041421961.1"/>
    </source>
</evidence>
<accession>A0A8J1KXD1</accession>
<keyword evidence="1" id="KW-0810">Translation regulation</keyword>
<sequence>MEEATAEACSEEKFAHAVCFLPVDLYLLTFQTEKALHLLVVLEKIILQGHSNNKNGKNHETNSNANNKEPFAQRGDGGVHVEAAKSKIHRVEFSFKQLKLIIKPGIQT</sequence>
<comment type="similarity">
    <text evidence="1">Belongs to the CNOT10 family.</text>
</comment>
<dbReference type="GO" id="GO:0005737">
    <property type="term" value="C:cytoplasm"/>
    <property type="evidence" value="ECO:0007669"/>
    <property type="project" value="UniProtKB-SubCell"/>
</dbReference>
<dbReference type="GO" id="GO:0031047">
    <property type="term" value="P:regulatory ncRNA-mediated gene silencing"/>
    <property type="evidence" value="ECO:0007669"/>
    <property type="project" value="UniProtKB-UniRule"/>
</dbReference>
<comment type="function">
    <text evidence="1">Component of the CCR4-NOT complex which is one of the major cellular mRNA deadenylases and is linked to various cellular processes including bulk mRNA degradation, miRNA-mediated repression, translational repression during translational initiation and general transcription regulation.</text>
</comment>
<keyword evidence="3" id="KW-1185">Reference proteome</keyword>
<feature type="compositionally biased region" description="Polar residues" evidence="2">
    <location>
        <begin position="51"/>
        <end position="67"/>
    </location>
</feature>
<keyword evidence="1" id="KW-0805">Transcription regulation</keyword>